<keyword evidence="3" id="KW-1185">Reference proteome</keyword>
<dbReference type="AlphaFoldDB" id="A0A6A2Z301"/>
<keyword evidence="1" id="KW-0732">Signal</keyword>
<evidence type="ECO:0000313" key="3">
    <source>
        <dbReference type="Proteomes" id="UP000436088"/>
    </source>
</evidence>
<gene>
    <name evidence="2" type="ORF">F3Y22_tig00111084pilonHSYRG00010</name>
</gene>
<dbReference type="OrthoDB" id="1001765at2759"/>
<reference evidence="2" key="1">
    <citation type="submission" date="2019-09" db="EMBL/GenBank/DDBJ databases">
        <title>Draft genome information of white flower Hibiscus syriacus.</title>
        <authorList>
            <person name="Kim Y.-M."/>
        </authorList>
    </citation>
    <scope>NUCLEOTIDE SEQUENCE [LARGE SCALE GENOMIC DNA]</scope>
    <source>
        <strain evidence="2">YM2019G1</strain>
    </source>
</reference>
<protein>
    <recommendedName>
        <fullName evidence="4">Desiccation-related protein PCC13-62</fullName>
    </recommendedName>
</protein>
<evidence type="ECO:0000313" key="2">
    <source>
        <dbReference type="EMBL" id="KAE8686117.1"/>
    </source>
</evidence>
<dbReference type="EMBL" id="VEPZ02001224">
    <property type="protein sequence ID" value="KAE8686117.1"/>
    <property type="molecule type" value="Genomic_DNA"/>
</dbReference>
<evidence type="ECO:0008006" key="4">
    <source>
        <dbReference type="Google" id="ProtNLM"/>
    </source>
</evidence>
<proteinExistence type="predicted"/>
<feature type="chain" id="PRO_5025536158" description="Desiccation-related protein PCC13-62" evidence="1">
    <location>
        <begin position="23"/>
        <end position="312"/>
    </location>
</feature>
<comment type="caution">
    <text evidence="2">The sequence shown here is derived from an EMBL/GenBank/DDBJ whole genome shotgun (WGS) entry which is preliminary data.</text>
</comment>
<dbReference type="Proteomes" id="UP000436088">
    <property type="component" value="Unassembled WGS sequence"/>
</dbReference>
<evidence type="ECO:0000256" key="1">
    <source>
        <dbReference type="SAM" id="SignalP"/>
    </source>
</evidence>
<name>A0A6A2Z301_HIBSY</name>
<organism evidence="2 3">
    <name type="scientific">Hibiscus syriacus</name>
    <name type="common">Rose of Sharon</name>
    <dbReference type="NCBI Taxonomy" id="106335"/>
    <lineage>
        <taxon>Eukaryota</taxon>
        <taxon>Viridiplantae</taxon>
        <taxon>Streptophyta</taxon>
        <taxon>Embryophyta</taxon>
        <taxon>Tracheophyta</taxon>
        <taxon>Spermatophyta</taxon>
        <taxon>Magnoliopsida</taxon>
        <taxon>eudicotyledons</taxon>
        <taxon>Gunneridae</taxon>
        <taxon>Pentapetalae</taxon>
        <taxon>rosids</taxon>
        <taxon>malvids</taxon>
        <taxon>Malvales</taxon>
        <taxon>Malvaceae</taxon>
        <taxon>Malvoideae</taxon>
        <taxon>Hibiscus</taxon>
    </lineage>
</organism>
<dbReference type="Pfam" id="PF13668">
    <property type="entry name" value="Ferritin_2"/>
    <property type="match status" value="1"/>
</dbReference>
<dbReference type="PANTHER" id="PTHR31694:SF17">
    <property type="entry name" value="DESICCATION-RELATED PROTEIN PCC13-62-LIKE"/>
    <property type="match status" value="1"/>
</dbReference>
<dbReference type="InterPro" id="IPR052965">
    <property type="entry name" value="Pigment-catalase-like"/>
</dbReference>
<accession>A0A6A2Z301</accession>
<sequence length="312" mass="34107">MATRSFLCVIFILLVAFQSTMLKANNVLPPPRCRPVLASTREMFEFALNLHIYKAVLYLGSSVGLGINDIAPGLVEGPAPIGVTVANLDNRTRRIVEESGLASVGHIRELANVTFQRTPLPMPQLDIRAQVIAKYYDVINVTLHPPYNIYDNTKSFLIVAIYSSYLLQQYYAGITPSIVGNREQELAAGITYYEAASYGVIRSLLKDMANTTVPPYTLTVGNFTNLTAQIGNRLGGCGVKDEGLTVPLPLGAEGRTTNNVIAADVNSLSYKRIEREFLRIVFISGDATKPGGLFPKGFVGTLYKRIAARKQS</sequence>
<feature type="signal peptide" evidence="1">
    <location>
        <begin position="1"/>
        <end position="22"/>
    </location>
</feature>
<dbReference type="PANTHER" id="PTHR31694">
    <property type="entry name" value="DESICCATION-LIKE PROTEIN"/>
    <property type="match status" value="1"/>
</dbReference>